<name>A0A409YZ21_9AGAR</name>
<evidence type="ECO:0000313" key="2">
    <source>
        <dbReference type="Proteomes" id="UP000284842"/>
    </source>
</evidence>
<reference evidence="1 2" key="1">
    <citation type="journal article" date="2018" name="Evol. Lett.">
        <title>Horizontal gene cluster transfer increased hallucinogenic mushroom diversity.</title>
        <authorList>
            <person name="Reynolds H.T."/>
            <person name="Vijayakumar V."/>
            <person name="Gluck-Thaler E."/>
            <person name="Korotkin H.B."/>
            <person name="Matheny P.B."/>
            <person name="Slot J.C."/>
        </authorList>
    </citation>
    <scope>NUCLEOTIDE SEQUENCE [LARGE SCALE GENOMIC DNA]</scope>
    <source>
        <strain evidence="1 2">2629</strain>
    </source>
</reference>
<organism evidence="1 2">
    <name type="scientific">Panaeolus cyanescens</name>
    <dbReference type="NCBI Taxonomy" id="181874"/>
    <lineage>
        <taxon>Eukaryota</taxon>
        <taxon>Fungi</taxon>
        <taxon>Dikarya</taxon>
        <taxon>Basidiomycota</taxon>
        <taxon>Agaricomycotina</taxon>
        <taxon>Agaricomycetes</taxon>
        <taxon>Agaricomycetidae</taxon>
        <taxon>Agaricales</taxon>
        <taxon>Agaricineae</taxon>
        <taxon>Galeropsidaceae</taxon>
        <taxon>Panaeolus</taxon>
    </lineage>
</organism>
<accession>A0A409YZ21</accession>
<dbReference type="Proteomes" id="UP000284842">
    <property type="component" value="Unassembled WGS sequence"/>
</dbReference>
<gene>
    <name evidence="1" type="ORF">CVT24_001137</name>
</gene>
<sequence length="94" mass="9968">MSTTTAAISDALPSTVPKLEAQGLNWSTFSIQFTDAIARKGYWGHFNGSNPQPIVTGQPIIKTEPDPDDPTGKSTVLIPTGQLKLTNADKTAQA</sequence>
<dbReference type="InParanoid" id="A0A409YZ21"/>
<dbReference type="AlphaFoldDB" id="A0A409YZ21"/>
<dbReference type="EMBL" id="NHTK01000037">
    <property type="protein sequence ID" value="PPR08270.1"/>
    <property type="molecule type" value="Genomic_DNA"/>
</dbReference>
<evidence type="ECO:0000313" key="1">
    <source>
        <dbReference type="EMBL" id="PPR08270.1"/>
    </source>
</evidence>
<dbReference type="OrthoDB" id="3263038at2759"/>
<proteinExistence type="predicted"/>
<protein>
    <submittedName>
        <fullName evidence="1">Uncharacterized protein</fullName>
    </submittedName>
</protein>
<comment type="caution">
    <text evidence="1">The sequence shown here is derived from an EMBL/GenBank/DDBJ whole genome shotgun (WGS) entry which is preliminary data.</text>
</comment>
<keyword evidence="2" id="KW-1185">Reference proteome</keyword>